<name>A0A2K0UM17_GIBNY</name>
<dbReference type="EMBL" id="MTQA01000456">
    <property type="protein sequence ID" value="PNP58785.1"/>
    <property type="molecule type" value="Genomic_DNA"/>
</dbReference>
<dbReference type="GO" id="GO:0004650">
    <property type="term" value="F:polygalacturonase activity"/>
    <property type="evidence" value="ECO:0007669"/>
    <property type="project" value="InterPro"/>
</dbReference>
<comment type="caution">
    <text evidence="1">The sequence shown here is derived from an EMBL/GenBank/DDBJ whole genome shotgun (WGS) entry which is preliminary data.</text>
</comment>
<evidence type="ECO:0008006" key="3">
    <source>
        <dbReference type="Google" id="ProtNLM"/>
    </source>
</evidence>
<gene>
    <name evidence="1" type="ORF">FNYG_15018</name>
</gene>
<evidence type="ECO:0000313" key="2">
    <source>
        <dbReference type="Proteomes" id="UP000236664"/>
    </source>
</evidence>
<dbReference type="OrthoDB" id="5103327at2759"/>
<accession>A0A2K0UM17</accession>
<dbReference type="Proteomes" id="UP000236664">
    <property type="component" value="Unassembled WGS sequence"/>
</dbReference>
<reference evidence="1 2" key="1">
    <citation type="submission" date="2017-06" db="EMBL/GenBank/DDBJ databases">
        <title>Genome of Fusarium nygamai isolate CS10214.</title>
        <authorList>
            <person name="Gardiner D.M."/>
            <person name="Obanor F."/>
            <person name="Kazan K."/>
        </authorList>
    </citation>
    <scope>NUCLEOTIDE SEQUENCE [LARGE SCALE GENOMIC DNA]</scope>
    <source>
        <strain evidence="1 2">CS10214</strain>
    </source>
</reference>
<proteinExistence type="predicted"/>
<dbReference type="PANTHER" id="PTHR33928">
    <property type="entry name" value="POLYGALACTURONASE QRT3"/>
    <property type="match status" value="1"/>
</dbReference>
<keyword evidence="2" id="KW-1185">Reference proteome</keyword>
<dbReference type="InterPro" id="IPR039279">
    <property type="entry name" value="QRT3-like"/>
</dbReference>
<dbReference type="Gene3D" id="2.160.20.10">
    <property type="entry name" value="Single-stranded right-handed beta-helix, Pectin lyase-like"/>
    <property type="match status" value="1"/>
</dbReference>
<dbReference type="AlphaFoldDB" id="A0A2K0UM17"/>
<dbReference type="InterPro" id="IPR012334">
    <property type="entry name" value="Pectin_lyas_fold"/>
</dbReference>
<sequence length="134" mass="14449">MATGSKFADALKPRVAVRVGLSGQVGVVEIQNMMMTVKGATAGLWDTHFRVGGAAGTDLTVKDCPKLSGKVNPNCVAASLMLHLTPDSSGYFENVWMWTADQTQVDIYVGRGMLIESKGPTWLWGTSVEHCILY</sequence>
<protein>
    <recommendedName>
        <fullName evidence="3">Pectate lyase superfamily protein domain-containing protein</fullName>
    </recommendedName>
</protein>
<evidence type="ECO:0000313" key="1">
    <source>
        <dbReference type="EMBL" id="PNP58785.1"/>
    </source>
</evidence>
<organism evidence="1 2">
    <name type="scientific">Gibberella nygamai</name>
    <name type="common">Bean root rot disease fungus</name>
    <name type="synonym">Fusarium nygamai</name>
    <dbReference type="NCBI Taxonomy" id="42673"/>
    <lineage>
        <taxon>Eukaryota</taxon>
        <taxon>Fungi</taxon>
        <taxon>Dikarya</taxon>
        <taxon>Ascomycota</taxon>
        <taxon>Pezizomycotina</taxon>
        <taxon>Sordariomycetes</taxon>
        <taxon>Hypocreomycetidae</taxon>
        <taxon>Hypocreales</taxon>
        <taxon>Nectriaceae</taxon>
        <taxon>Fusarium</taxon>
        <taxon>Fusarium fujikuroi species complex</taxon>
    </lineage>
</organism>
<dbReference type="PANTHER" id="PTHR33928:SF2">
    <property type="entry name" value="PECTATE LYASE SUPERFAMILY PROTEIN DOMAIN-CONTAINING PROTEIN-RELATED"/>
    <property type="match status" value="1"/>
</dbReference>
<dbReference type="STRING" id="42673.A0A2K0UM17"/>